<dbReference type="AlphaFoldDB" id="A0A1D2QSS9"/>
<comment type="caution">
    <text evidence="2">The sequence shown here is derived from an EMBL/GenBank/DDBJ whole genome shotgun (WGS) entry which is preliminary data.</text>
</comment>
<sequence length="921" mass="104730">MPTTMLHSGTPEISVVDNRRAAIRTLRYQRKDIAEEVNERIERYTFSPLGHLASTIDARFFTNNTACNFQYQHDLSGKALRTDSVDAGSSYVFYDIEGKPLWQQDARATQQHYDYDLLGRHTERRETLAGETSAVRERFCYGDSGEINDDGRKNLRGQLAKHYDTAGLLDYSVMGYGLESSPLQQQRQLLPIETDSDWQGSDANGWQQALTGDTYTTGWRYAADGQVLQQTDTKGHQQRSSYDVMGRLKASSVTLNGDSEQSVLTAVSYNAAGRKLREQAANHIVTDYSYEPETQRLLGMTTTRGNTRLQQWHYSYDPVGNITALANAAEVDSYFNNQQATAVRHYQYDTLYQLISASGRENPGQSSVIDNPAAIVPPPDSGQYVPYTRNYQYDAGGNLTQIQHQADNHHYTRTLRVSAHSNHAILDTSTVTRTVGHIEEAFDACGNQQQLDTGQRLLWDGLNQLQRVTTIARDSSEDDDRESYSYGADGMRVRKTGTTQASGGNTLQQQDVIYLPGIELRRTHSNQVVTEHLEVITIGAAGRSQVRLLHWLDGTEPDAIANRQWRYSLDDHLGSSHLELDDSGNILTKEEYYAYGGTAVRTAKSTREVKYKTIRYSGKERDSSGLYYYGYRYYQPWLGRWLNTDPAGTVDGLNVYRMVRNNPVRFFDKKGLNPDSDTEDDELTVMEAFEGGADFIKDKAQAAVESVSEVFSEGAKVLRQTFRRPIRYLDMKSKGIATGDIPTTSRPPRSEYLKQQLPAYEKQKQKEREQRQRERARRDRQMAKELDEGGLVSEVKRAWHHAKIDRNRPERPESMNPKQLRSADNREKLERSNKVRAASHDAFEEIKQQRQREAEADNNGFFSEALSDVTRGWKHFWAGINKPERPEPTSANNMRSAIVKEKVEKSNEVREAAHIAFWKKL</sequence>
<reference evidence="2 3" key="1">
    <citation type="journal article" date="2016" name="Appl. Environ. Microbiol.">
        <title>Lack of Overt Genome Reduction in the Bryostatin-Producing Bryozoan Symbiont "Candidatus Endobugula sertula".</title>
        <authorList>
            <person name="Miller I.J."/>
            <person name="Vanee N."/>
            <person name="Fong S.S."/>
            <person name="Lim-Fong G.E."/>
            <person name="Kwan J.C."/>
        </authorList>
    </citation>
    <scope>NUCLEOTIDE SEQUENCE [LARGE SCALE GENOMIC DNA]</scope>
    <source>
        <strain evidence="2">AB1-4</strain>
    </source>
</reference>
<feature type="region of interest" description="Disordered" evidence="1">
    <location>
        <begin position="736"/>
        <end position="841"/>
    </location>
</feature>
<dbReference type="PANTHER" id="PTHR32305:SF15">
    <property type="entry name" value="PROTEIN RHSA-RELATED"/>
    <property type="match status" value="1"/>
</dbReference>
<feature type="compositionally biased region" description="Basic and acidic residues" evidence="1">
    <location>
        <begin position="761"/>
        <end position="787"/>
    </location>
</feature>
<evidence type="ECO:0008006" key="4">
    <source>
        <dbReference type="Google" id="ProtNLM"/>
    </source>
</evidence>
<proteinExistence type="predicted"/>
<dbReference type="Proteomes" id="UP000242502">
    <property type="component" value="Unassembled WGS sequence"/>
</dbReference>
<dbReference type="STRING" id="62101.AB835_02545"/>
<feature type="compositionally biased region" description="Basic and acidic residues" evidence="1">
    <location>
        <begin position="794"/>
        <end position="813"/>
    </location>
</feature>
<feature type="compositionally biased region" description="Basic and acidic residues" evidence="1">
    <location>
        <begin position="821"/>
        <end position="841"/>
    </location>
</feature>
<dbReference type="InterPro" id="IPR050708">
    <property type="entry name" value="T6SS_VgrG/RHS"/>
</dbReference>
<evidence type="ECO:0000313" key="2">
    <source>
        <dbReference type="EMBL" id="ODS24627.1"/>
    </source>
</evidence>
<protein>
    <recommendedName>
        <fullName evidence="4">Insecticidal toxin complex protein TccC</fullName>
    </recommendedName>
</protein>
<evidence type="ECO:0000313" key="3">
    <source>
        <dbReference type="Proteomes" id="UP000242502"/>
    </source>
</evidence>
<evidence type="ECO:0000256" key="1">
    <source>
        <dbReference type="SAM" id="MobiDB-lite"/>
    </source>
</evidence>
<dbReference type="PANTHER" id="PTHR32305">
    <property type="match status" value="1"/>
</dbReference>
<dbReference type="InterPro" id="IPR022385">
    <property type="entry name" value="Rhs_assc_core"/>
</dbReference>
<accession>A0A1D2QSS9</accession>
<dbReference type="Gene3D" id="2.180.10.10">
    <property type="entry name" value="RHS repeat-associated core"/>
    <property type="match status" value="1"/>
</dbReference>
<feature type="region of interest" description="Disordered" evidence="1">
    <location>
        <begin position="361"/>
        <end position="381"/>
    </location>
</feature>
<dbReference type="NCBIfam" id="TIGR03696">
    <property type="entry name" value="Rhs_assc_core"/>
    <property type="match status" value="1"/>
</dbReference>
<name>A0A1D2QSS9_9GAMM</name>
<dbReference type="EMBL" id="MDLC01000006">
    <property type="protein sequence ID" value="ODS24627.1"/>
    <property type="molecule type" value="Genomic_DNA"/>
</dbReference>
<organism evidence="2 3">
    <name type="scientific">Candidatus Endobugula sertula</name>
    <name type="common">Bugula neritina bacterial symbiont</name>
    <dbReference type="NCBI Taxonomy" id="62101"/>
    <lineage>
        <taxon>Bacteria</taxon>
        <taxon>Pseudomonadati</taxon>
        <taxon>Pseudomonadota</taxon>
        <taxon>Gammaproteobacteria</taxon>
        <taxon>Cellvibrionales</taxon>
        <taxon>Cellvibrionaceae</taxon>
        <taxon>Candidatus Endobugula</taxon>
    </lineage>
</organism>
<gene>
    <name evidence="2" type="ORF">AB835_02545</name>
</gene>